<keyword evidence="3" id="KW-1185">Reference proteome</keyword>
<dbReference type="PANTHER" id="PTHR21838">
    <property type="entry name" value="COILED-COIL DOMAIN-CONTAINING PROTEIN 137"/>
    <property type="match status" value="1"/>
</dbReference>
<name>T1JKT9_STRMM</name>
<dbReference type="STRING" id="126957.T1JKT9"/>
<evidence type="ECO:0000313" key="2">
    <source>
        <dbReference type="EnsemblMetazoa" id="SMAR014469-PA"/>
    </source>
</evidence>
<evidence type="ECO:0000256" key="1">
    <source>
        <dbReference type="SAM" id="MobiDB-lite"/>
    </source>
</evidence>
<protein>
    <submittedName>
        <fullName evidence="2">Uncharacterized protein</fullName>
    </submittedName>
</protein>
<dbReference type="Proteomes" id="UP000014500">
    <property type="component" value="Unassembled WGS sequence"/>
</dbReference>
<dbReference type="PhylomeDB" id="T1JKT9"/>
<dbReference type="EnsemblMetazoa" id="SMAR014469-RA">
    <property type="protein sequence ID" value="SMAR014469-PA"/>
    <property type="gene ID" value="SMAR014469"/>
</dbReference>
<dbReference type="HOGENOM" id="CLU_078333_0_0_1"/>
<reference evidence="3" key="1">
    <citation type="submission" date="2011-05" db="EMBL/GenBank/DDBJ databases">
        <authorList>
            <person name="Richards S.R."/>
            <person name="Qu J."/>
            <person name="Jiang H."/>
            <person name="Jhangiani S.N."/>
            <person name="Agravi P."/>
            <person name="Goodspeed R."/>
            <person name="Gross S."/>
            <person name="Mandapat C."/>
            <person name="Jackson L."/>
            <person name="Mathew T."/>
            <person name="Pu L."/>
            <person name="Thornton R."/>
            <person name="Saada N."/>
            <person name="Wilczek-Boney K.B."/>
            <person name="Lee S."/>
            <person name="Kovar C."/>
            <person name="Wu Y."/>
            <person name="Scherer S.E."/>
            <person name="Worley K.C."/>
            <person name="Muzny D.M."/>
            <person name="Gibbs R."/>
        </authorList>
    </citation>
    <scope>NUCLEOTIDE SEQUENCE</scope>
    <source>
        <strain evidence="3">Brora</strain>
    </source>
</reference>
<dbReference type="EMBL" id="JH431520">
    <property type="status" value="NOT_ANNOTATED_CDS"/>
    <property type="molecule type" value="Genomic_DNA"/>
</dbReference>
<proteinExistence type="predicted"/>
<accession>T1JKT9</accession>
<organism evidence="2 3">
    <name type="scientific">Strigamia maritima</name>
    <name type="common">European centipede</name>
    <name type="synonym">Geophilus maritimus</name>
    <dbReference type="NCBI Taxonomy" id="126957"/>
    <lineage>
        <taxon>Eukaryota</taxon>
        <taxon>Metazoa</taxon>
        <taxon>Ecdysozoa</taxon>
        <taxon>Arthropoda</taxon>
        <taxon>Myriapoda</taxon>
        <taxon>Chilopoda</taxon>
        <taxon>Pleurostigmophora</taxon>
        <taxon>Geophilomorpha</taxon>
        <taxon>Linotaeniidae</taxon>
        <taxon>Strigamia</taxon>
    </lineage>
</organism>
<dbReference type="OMA" id="HHGVRDP"/>
<dbReference type="InterPro" id="IPR026680">
    <property type="entry name" value="CCDC137"/>
</dbReference>
<sequence length="264" mass="30758">MGRKIPKSTRHKKIKAVDPYYNGERKRLLYKNAEKFDVPPKDIDYQEVPKKLRDLMELREKMKNGTLEEEEKKKKKANKAKKKQADFKYKNEDFGDKQPGMNRPLKDVQKFKMKAGETDESFVARVGKSTQAVLEQSKLENKYDVDFIDDDMGGVEVQKRKSVDLEYEIRKKMRGVNVDKPKKTASEKSLKRKIKLREKKLRLKEANIDEFKLMKDDVAFGEVVNQPPNIKFYSTNPLKIDKKGKSLLLEKMMTSDDSTVSGKN</sequence>
<feature type="compositionally biased region" description="Basic residues" evidence="1">
    <location>
        <begin position="73"/>
        <end position="82"/>
    </location>
</feature>
<feature type="compositionally biased region" description="Basic and acidic residues" evidence="1">
    <location>
        <begin position="83"/>
        <end position="96"/>
    </location>
</feature>
<dbReference type="AlphaFoldDB" id="T1JKT9"/>
<feature type="region of interest" description="Disordered" evidence="1">
    <location>
        <begin position="61"/>
        <end position="104"/>
    </location>
</feature>
<dbReference type="GO" id="GO:0005634">
    <property type="term" value="C:nucleus"/>
    <property type="evidence" value="ECO:0007669"/>
    <property type="project" value="TreeGrafter"/>
</dbReference>
<reference evidence="2" key="2">
    <citation type="submission" date="2015-02" db="UniProtKB">
        <authorList>
            <consortium name="EnsemblMetazoa"/>
        </authorList>
    </citation>
    <scope>IDENTIFICATION</scope>
</reference>
<dbReference type="PANTHER" id="PTHR21838:SF2">
    <property type="entry name" value="COILED-COIL DOMAIN-CONTAINING PROTEIN 137"/>
    <property type="match status" value="1"/>
</dbReference>
<evidence type="ECO:0000313" key="3">
    <source>
        <dbReference type="Proteomes" id="UP000014500"/>
    </source>
</evidence>